<keyword evidence="2" id="KW-1185">Reference proteome</keyword>
<protein>
    <submittedName>
        <fullName evidence="1">Uncharacterized protein</fullName>
    </submittedName>
</protein>
<proteinExistence type="predicted"/>
<sequence length="175" mass="18885">MKRSGRILVVCHCLLNANAKVYPLAGTAGVYEDVLKGHIEAGVGLLQLPCPELSYLGINRWGMSREQYDHPNFRLHCEWLLESTLNQMEAFAQAGFEILGIMGMDGSPNCGVNRTCLGYTGGEIGAPGGVAQQVDALRMSDGPGVFMEVFRAALEKRGIRARFLAVDEAIPSSGV</sequence>
<dbReference type="NCBIfam" id="NF045597">
    <property type="entry name" value="TudS_rel_CD3072"/>
    <property type="match status" value="1"/>
</dbReference>
<evidence type="ECO:0000313" key="2">
    <source>
        <dbReference type="Proteomes" id="UP000001784"/>
    </source>
</evidence>
<dbReference type="STRING" id="335543.Sfum_3949"/>
<dbReference type="InParanoid" id="A0LQB6"/>
<dbReference type="InterPro" id="IPR054648">
    <property type="entry name" value="TudS-rel"/>
</dbReference>
<gene>
    <name evidence="1" type="ordered locus">Sfum_3949</name>
</gene>
<dbReference type="HOGENOM" id="CLU_120866_1_0_7"/>
<dbReference type="KEGG" id="sfu:Sfum_3949"/>
<evidence type="ECO:0000313" key="1">
    <source>
        <dbReference type="EMBL" id="ABK19618.1"/>
    </source>
</evidence>
<dbReference type="Proteomes" id="UP000001784">
    <property type="component" value="Chromosome"/>
</dbReference>
<organism evidence="1 2">
    <name type="scientific">Syntrophobacter fumaroxidans (strain DSM 10017 / MPOB)</name>
    <dbReference type="NCBI Taxonomy" id="335543"/>
    <lineage>
        <taxon>Bacteria</taxon>
        <taxon>Pseudomonadati</taxon>
        <taxon>Thermodesulfobacteriota</taxon>
        <taxon>Syntrophobacteria</taxon>
        <taxon>Syntrophobacterales</taxon>
        <taxon>Syntrophobacteraceae</taxon>
        <taxon>Syntrophobacter</taxon>
    </lineage>
</organism>
<dbReference type="EMBL" id="CP000478">
    <property type="protein sequence ID" value="ABK19618.1"/>
    <property type="molecule type" value="Genomic_DNA"/>
</dbReference>
<dbReference type="eggNOG" id="COG5418">
    <property type="taxonomic scope" value="Bacteria"/>
</dbReference>
<dbReference type="RefSeq" id="WP_011700733.1">
    <property type="nucleotide sequence ID" value="NC_008554.1"/>
</dbReference>
<name>A0LQB6_SYNFM</name>
<dbReference type="AlphaFoldDB" id="A0LQB6"/>
<dbReference type="OrthoDB" id="5420310at2"/>
<reference evidence="1 2" key="1">
    <citation type="submission" date="2006-10" db="EMBL/GenBank/DDBJ databases">
        <title>Complete sequence of Syntrophobacter fumaroxidans MPOB.</title>
        <authorList>
            <consortium name="US DOE Joint Genome Institute"/>
            <person name="Copeland A."/>
            <person name="Lucas S."/>
            <person name="Lapidus A."/>
            <person name="Barry K."/>
            <person name="Detter J.C."/>
            <person name="Glavina del Rio T."/>
            <person name="Hammon N."/>
            <person name="Israni S."/>
            <person name="Pitluck S."/>
            <person name="Goltsman E.G."/>
            <person name="Martinez M."/>
            <person name="Schmutz J."/>
            <person name="Larimer F."/>
            <person name="Land M."/>
            <person name="Hauser L."/>
            <person name="Kyrpides N."/>
            <person name="Kim E."/>
            <person name="Boone D.R."/>
            <person name="Brockman F."/>
            <person name="Culley D."/>
            <person name="Ferry J."/>
            <person name="Gunsalus R."/>
            <person name="McInerney M.J."/>
            <person name="Morrison M."/>
            <person name="Plugge C."/>
            <person name="Rohlin L."/>
            <person name="Scholten J."/>
            <person name="Sieber J."/>
            <person name="Stams A.J.M."/>
            <person name="Worm P."/>
            <person name="Henstra A.M."/>
            <person name="Richardson P."/>
        </authorList>
    </citation>
    <scope>NUCLEOTIDE SEQUENCE [LARGE SCALE GENOMIC DNA]</scope>
    <source>
        <strain evidence="2">DSM 10017 / MPOB</strain>
    </source>
</reference>
<accession>A0LQB6</accession>